<dbReference type="Gene3D" id="3.40.50.720">
    <property type="entry name" value="NAD(P)-binding Rossmann-like Domain"/>
    <property type="match status" value="1"/>
</dbReference>
<comment type="caution">
    <text evidence="3">The sequence shown here is derived from an EMBL/GenBank/DDBJ whole genome shotgun (WGS) entry which is preliminary data.</text>
</comment>
<dbReference type="PRINTS" id="PR00080">
    <property type="entry name" value="SDRFAMILY"/>
</dbReference>
<evidence type="ECO:0000256" key="2">
    <source>
        <dbReference type="ARBA" id="ARBA00023002"/>
    </source>
</evidence>
<evidence type="ECO:0000313" key="4">
    <source>
        <dbReference type="Proteomes" id="UP000659124"/>
    </source>
</evidence>
<keyword evidence="2" id="KW-0560">Oxidoreductase</keyword>
<protein>
    <submittedName>
        <fullName evidence="3">SDR family oxidoreductase</fullName>
    </submittedName>
</protein>
<name>A0ABR7TFJ6_9BACT</name>
<sequence>MEKIFENKVAIVTGGSFGIGQATAIAFARRGAKVVIADWIEDKERTTLNQIEAVGGKGLFIKCDVSKPGDITAVIDETFSAYGRLDFAFNNAGIEGISAPTHECTQDNWEKTIAVNLTGIWLCMKHELPHMIREGKGAIVNCASVAGLIGFAGLPAYVASKHGVIGLIKTAALETAKLGVRINAVCPGVIRTAMIDRITGKDKVAEQQFVNMEPVGRFGEPAEVAEAVIWLCSDAASFVTGHAMPVDGGWIAS</sequence>
<dbReference type="PROSITE" id="PS00061">
    <property type="entry name" value="ADH_SHORT"/>
    <property type="match status" value="1"/>
</dbReference>
<dbReference type="NCBIfam" id="NF005559">
    <property type="entry name" value="PRK07231.1"/>
    <property type="match status" value="1"/>
</dbReference>
<evidence type="ECO:0000256" key="1">
    <source>
        <dbReference type="ARBA" id="ARBA00006484"/>
    </source>
</evidence>
<evidence type="ECO:0000313" key="3">
    <source>
        <dbReference type="EMBL" id="MBC9929121.1"/>
    </source>
</evidence>
<comment type="similarity">
    <text evidence="1">Belongs to the short-chain dehydrogenases/reductases (SDR) family.</text>
</comment>
<keyword evidence="4" id="KW-1185">Reference proteome</keyword>
<dbReference type="SUPFAM" id="SSF51735">
    <property type="entry name" value="NAD(P)-binding Rossmann-fold domains"/>
    <property type="match status" value="1"/>
</dbReference>
<dbReference type="PANTHER" id="PTHR24321:SF8">
    <property type="entry name" value="ESTRADIOL 17-BETA-DEHYDROGENASE 8-RELATED"/>
    <property type="match status" value="1"/>
</dbReference>
<dbReference type="InterPro" id="IPR020904">
    <property type="entry name" value="Sc_DH/Rdtase_CS"/>
</dbReference>
<gene>
    <name evidence="3" type="ORF">ICL07_01975</name>
</gene>
<proteinExistence type="inferred from homology"/>
<organism evidence="3 4">
    <name type="scientific">Chitinophaga qingshengii</name>
    <dbReference type="NCBI Taxonomy" id="1569794"/>
    <lineage>
        <taxon>Bacteria</taxon>
        <taxon>Pseudomonadati</taxon>
        <taxon>Bacteroidota</taxon>
        <taxon>Chitinophagia</taxon>
        <taxon>Chitinophagales</taxon>
        <taxon>Chitinophagaceae</taxon>
        <taxon>Chitinophaga</taxon>
    </lineage>
</organism>
<reference evidence="3 4" key="1">
    <citation type="submission" date="2020-09" db="EMBL/GenBank/DDBJ databases">
        <title>Genome sequences of type strains of Chitinophaga qingshengii and Chitinophaga varians.</title>
        <authorList>
            <person name="Kittiwongwattana C."/>
        </authorList>
    </citation>
    <scope>NUCLEOTIDE SEQUENCE [LARGE SCALE GENOMIC DNA]</scope>
    <source>
        <strain evidence="3 4">JCM 30026</strain>
    </source>
</reference>
<dbReference type="EMBL" id="JACVFC010000001">
    <property type="protein sequence ID" value="MBC9929121.1"/>
    <property type="molecule type" value="Genomic_DNA"/>
</dbReference>
<dbReference type="NCBIfam" id="NF004818">
    <property type="entry name" value="PRK06172.1"/>
    <property type="match status" value="1"/>
</dbReference>
<dbReference type="CDD" id="cd05233">
    <property type="entry name" value="SDR_c"/>
    <property type="match status" value="1"/>
</dbReference>
<dbReference type="InterPro" id="IPR002347">
    <property type="entry name" value="SDR_fam"/>
</dbReference>
<dbReference type="RefSeq" id="WP_188086269.1">
    <property type="nucleotide sequence ID" value="NZ_JACVFC010000001.1"/>
</dbReference>
<dbReference type="PANTHER" id="PTHR24321">
    <property type="entry name" value="DEHYDROGENASES, SHORT CHAIN"/>
    <property type="match status" value="1"/>
</dbReference>
<dbReference type="Proteomes" id="UP000659124">
    <property type="component" value="Unassembled WGS sequence"/>
</dbReference>
<dbReference type="Pfam" id="PF13561">
    <property type="entry name" value="adh_short_C2"/>
    <property type="match status" value="1"/>
</dbReference>
<dbReference type="PRINTS" id="PR00081">
    <property type="entry name" value="GDHRDH"/>
</dbReference>
<dbReference type="InterPro" id="IPR036291">
    <property type="entry name" value="NAD(P)-bd_dom_sf"/>
</dbReference>
<accession>A0ABR7TFJ6</accession>